<sequence length="70" mass="8145">MNEIMKNIYKLVLKNGAKVTIVDNKDNTYRMILSSYWHFDSSVQYMLFPTFVHSPSSWDSPCEVTLTPIV</sequence>
<proteinExistence type="predicted"/>
<gene>
    <name evidence="1" type="ORF">LCGC14_1867280</name>
</gene>
<reference evidence="1" key="1">
    <citation type="journal article" date="2015" name="Nature">
        <title>Complex archaea that bridge the gap between prokaryotes and eukaryotes.</title>
        <authorList>
            <person name="Spang A."/>
            <person name="Saw J.H."/>
            <person name="Jorgensen S.L."/>
            <person name="Zaremba-Niedzwiedzka K."/>
            <person name="Martijn J."/>
            <person name="Lind A.E."/>
            <person name="van Eijk R."/>
            <person name="Schleper C."/>
            <person name="Guy L."/>
            <person name="Ettema T.J."/>
        </authorList>
    </citation>
    <scope>NUCLEOTIDE SEQUENCE</scope>
</reference>
<organism evidence="1">
    <name type="scientific">marine sediment metagenome</name>
    <dbReference type="NCBI Taxonomy" id="412755"/>
    <lineage>
        <taxon>unclassified sequences</taxon>
        <taxon>metagenomes</taxon>
        <taxon>ecological metagenomes</taxon>
    </lineage>
</organism>
<dbReference type="EMBL" id="LAZR01018993">
    <property type="protein sequence ID" value="KKL94176.1"/>
    <property type="molecule type" value="Genomic_DNA"/>
</dbReference>
<comment type="caution">
    <text evidence="1">The sequence shown here is derived from an EMBL/GenBank/DDBJ whole genome shotgun (WGS) entry which is preliminary data.</text>
</comment>
<accession>A0A0F9GU07</accession>
<protein>
    <submittedName>
        <fullName evidence="1">Uncharacterized protein</fullName>
    </submittedName>
</protein>
<evidence type="ECO:0000313" key="1">
    <source>
        <dbReference type="EMBL" id="KKL94176.1"/>
    </source>
</evidence>
<name>A0A0F9GU07_9ZZZZ</name>
<dbReference type="AlphaFoldDB" id="A0A0F9GU07"/>